<evidence type="ECO:0000259" key="2">
    <source>
        <dbReference type="PROSITE" id="PS51272"/>
    </source>
</evidence>
<sequence length="341" mass="36774">MNRRVIISQLLLLVCFLMLLPISAYAQSAPSILLTAANPVDGKVTITMSGNNMNDLYGYEASLAFDSGMLELVEAKSGLEGFSVSPVVKGNEIVLAHTKIGNVAGENGDLLIGTLTFKIRKYGASTVTWKAFKTIDSRLAAQTYAIDESVSVVAARKFVDLEGHWAREDIELLAAKGVIEGMDEDHFVPEAHVTRAQFTALLARALHIQTDAKQNPFTDVSPGSWYNEAVRSAFAAGVIQGVTETSFAPEQKIAREDMAVMMARASAYVAGAATGQSLEGDLPIFADMEEASEWARADIRAAVHLGIINGREENRFVPKDKATRAEAAVVIKRLLSSLSLL</sequence>
<dbReference type="PANTHER" id="PTHR43308">
    <property type="entry name" value="OUTER MEMBRANE PROTEIN ALPHA-RELATED"/>
    <property type="match status" value="1"/>
</dbReference>
<dbReference type="CDD" id="cd08547">
    <property type="entry name" value="Type_II_cohesin"/>
    <property type="match status" value="1"/>
</dbReference>
<organism evidence="3 4">
    <name type="scientific">Paenibacillus contaminans</name>
    <dbReference type="NCBI Taxonomy" id="450362"/>
    <lineage>
        <taxon>Bacteria</taxon>
        <taxon>Bacillati</taxon>
        <taxon>Bacillota</taxon>
        <taxon>Bacilli</taxon>
        <taxon>Bacillales</taxon>
        <taxon>Paenibacillaceae</taxon>
        <taxon>Paenibacillus</taxon>
    </lineage>
</organism>
<keyword evidence="4" id="KW-1185">Reference proteome</keyword>
<name>A0A329MC07_9BACL</name>
<evidence type="ECO:0000313" key="4">
    <source>
        <dbReference type="Proteomes" id="UP000250369"/>
    </source>
</evidence>
<feature type="domain" description="SLH" evidence="2">
    <location>
        <begin position="153"/>
        <end position="216"/>
    </location>
</feature>
<dbReference type="InterPro" id="IPR051465">
    <property type="entry name" value="Cell_Envelope_Struct_Comp"/>
</dbReference>
<dbReference type="InterPro" id="IPR001119">
    <property type="entry name" value="SLH_dom"/>
</dbReference>
<dbReference type="Gene3D" id="2.60.40.680">
    <property type="match status" value="1"/>
</dbReference>
<proteinExistence type="predicted"/>
<dbReference type="EMBL" id="QMFB01000019">
    <property type="protein sequence ID" value="RAV17424.1"/>
    <property type="molecule type" value="Genomic_DNA"/>
</dbReference>
<dbReference type="AlphaFoldDB" id="A0A329MC07"/>
<accession>A0A329MC07</accession>
<evidence type="ECO:0000256" key="1">
    <source>
        <dbReference type="SAM" id="SignalP"/>
    </source>
</evidence>
<dbReference type="PROSITE" id="PS51272">
    <property type="entry name" value="SLH"/>
    <property type="match status" value="3"/>
</dbReference>
<keyword evidence="1" id="KW-0732">Signal</keyword>
<dbReference type="GO" id="GO:0030246">
    <property type="term" value="F:carbohydrate binding"/>
    <property type="evidence" value="ECO:0007669"/>
    <property type="project" value="InterPro"/>
</dbReference>
<gene>
    <name evidence="3" type="ORF">DQG23_27690</name>
</gene>
<dbReference type="RefSeq" id="WP_113034275.1">
    <property type="nucleotide sequence ID" value="NZ_QMFB01000019.1"/>
</dbReference>
<feature type="signal peptide" evidence="1">
    <location>
        <begin position="1"/>
        <end position="26"/>
    </location>
</feature>
<protein>
    <recommendedName>
        <fullName evidence="2">SLH domain-containing protein</fullName>
    </recommendedName>
</protein>
<evidence type="ECO:0000313" key="3">
    <source>
        <dbReference type="EMBL" id="RAV17424.1"/>
    </source>
</evidence>
<comment type="caution">
    <text evidence="3">The sequence shown here is derived from an EMBL/GenBank/DDBJ whole genome shotgun (WGS) entry which is preliminary data.</text>
</comment>
<dbReference type="SUPFAM" id="SSF49384">
    <property type="entry name" value="Carbohydrate-binding domain"/>
    <property type="match status" value="1"/>
</dbReference>
<dbReference type="Pfam" id="PF00395">
    <property type="entry name" value="SLH"/>
    <property type="match status" value="3"/>
</dbReference>
<reference evidence="3 4" key="1">
    <citation type="journal article" date="2009" name="Int. J. Syst. Evol. Microbiol.">
        <title>Paenibacillus contaminans sp. nov., isolated from a contaminated laboratory plate.</title>
        <authorList>
            <person name="Chou J.H."/>
            <person name="Lee J.H."/>
            <person name="Lin M.C."/>
            <person name="Chang P.S."/>
            <person name="Arun A.B."/>
            <person name="Young C.C."/>
            <person name="Chen W.M."/>
        </authorList>
    </citation>
    <scope>NUCLEOTIDE SEQUENCE [LARGE SCALE GENOMIC DNA]</scope>
    <source>
        <strain evidence="3 4">CKOBP-6</strain>
    </source>
</reference>
<feature type="chain" id="PRO_5016298420" description="SLH domain-containing protein" evidence="1">
    <location>
        <begin position="27"/>
        <end position="341"/>
    </location>
</feature>
<dbReference type="Proteomes" id="UP000250369">
    <property type="component" value="Unassembled WGS sequence"/>
</dbReference>
<feature type="domain" description="SLH" evidence="2">
    <location>
        <begin position="217"/>
        <end position="276"/>
    </location>
</feature>
<feature type="domain" description="SLH" evidence="2">
    <location>
        <begin position="282"/>
        <end position="341"/>
    </location>
</feature>
<dbReference type="PANTHER" id="PTHR43308:SF5">
    <property type="entry name" value="S-LAYER PROTEIN _ PEPTIDOGLYCAN ENDO-BETA-N-ACETYLGLUCOSAMINIDASE"/>
    <property type="match status" value="1"/>
</dbReference>
<dbReference type="InterPro" id="IPR008965">
    <property type="entry name" value="CBM2/CBM3_carb-bd_dom_sf"/>
</dbReference>
<dbReference type="OrthoDB" id="174569at2"/>